<feature type="compositionally biased region" description="Basic and acidic residues" evidence="1">
    <location>
        <begin position="1"/>
        <end position="10"/>
    </location>
</feature>
<evidence type="ECO:0000313" key="2">
    <source>
        <dbReference type="EMBL" id="MBB5016743.1"/>
    </source>
</evidence>
<sequence>MKQAADDKTMELPGMPVPKRRGRPPIGTRAMTAAERKRRSRQLNGIGSSVDLSRQTARQLRDFANDNNLTIDSAIQMLIVAFEHIELSNAKRAGDLVAAYAKSPEETVGYMRTIPFQFGR</sequence>
<dbReference type="EMBL" id="JACHHY010000001">
    <property type="protein sequence ID" value="MBB5016743.1"/>
    <property type="molecule type" value="Genomic_DNA"/>
</dbReference>
<evidence type="ECO:0000256" key="1">
    <source>
        <dbReference type="SAM" id="MobiDB-lite"/>
    </source>
</evidence>
<accession>A0A840MKT5</accession>
<feature type="region of interest" description="Disordered" evidence="1">
    <location>
        <begin position="1"/>
        <end position="51"/>
    </location>
</feature>
<evidence type="ECO:0000313" key="3">
    <source>
        <dbReference type="Proteomes" id="UP000575898"/>
    </source>
</evidence>
<proteinExistence type="predicted"/>
<dbReference type="Proteomes" id="UP000575898">
    <property type="component" value="Unassembled WGS sequence"/>
</dbReference>
<name>A0A840MKT5_9PROT</name>
<organism evidence="2 3">
    <name type="scientific">Chitinivorax tropicus</name>
    <dbReference type="NCBI Taxonomy" id="714531"/>
    <lineage>
        <taxon>Bacteria</taxon>
        <taxon>Pseudomonadati</taxon>
        <taxon>Pseudomonadota</taxon>
        <taxon>Betaproteobacteria</taxon>
        <taxon>Chitinivorax</taxon>
    </lineage>
</organism>
<feature type="compositionally biased region" description="Polar residues" evidence="1">
    <location>
        <begin position="42"/>
        <end position="51"/>
    </location>
</feature>
<reference evidence="2 3" key="1">
    <citation type="submission" date="2020-08" db="EMBL/GenBank/DDBJ databases">
        <title>Genomic Encyclopedia of Type Strains, Phase IV (KMG-IV): sequencing the most valuable type-strain genomes for metagenomic binning, comparative biology and taxonomic classification.</title>
        <authorList>
            <person name="Goeker M."/>
        </authorList>
    </citation>
    <scope>NUCLEOTIDE SEQUENCE [LARGE SCALE GENOMIC DNA]</scope>
    <source>
        <strain evidence="2 3">DSM 27165</strain>
    </source>
</reference>
<dbReference type="AlphaFoldDB" id="A0A840MKT5"/>
<gene>
    <name evidence="2" type="ORF">HNQ59_000005</name>
</gene>
<protein>
    <submittedName>
        <fullName evidence="2">Uncharacterized protein</fullName>
    </submittedName>
</protein>
<comment type="caution">
    <text evidence="2">The sequence shown here is derived from an EMBL/GenBank/DDBJ whole genome shotgun (WGS) entry which is preliminary data.</text>
</comment>
<keyword evidence="3" id="KW-1185">Reference proteome</keyword>